<evidence type="ECO:0000313" key="2">
    <source>
        <dbReference type="Proteomes" id="UP000013248"/>
    </source>
</evidence>
<dbReference type="Proteomes" id="UP000013248">
    <property type="component" value="Unassembled WGS sequence"/>
</dbReference>
<dbReference type="EMBL" id="APRP01000032">
    <property type="protein sequence ID" value="ENW98546.1"/>
    <property type="molecule type" value="Genomic_DNA"/>
</dbReference>
<reference evidence="1 2" key="1">
    <citation type="submission" date="2013-02" db="EMBL/GenBank/DDBJ databases">
        <title>The Genome Sequence of Acinetobacter sp. ANC 3862.</title>
        <authorList>
            <consortium name="The Broad Institute Genome Sequencing Platform"/>
            <consortium name="The Broad Institute Genome Sequencing Center for Infectious Disease"/>
            <person name="Cerqueira G."/>
            <person name="Feldgarden M."/>
            <person name="Courvalin P."/>
            <person name="Perichon B."/>
            <person name="Grillot-Courvalin C."/>
            <person name="Clermont D."/>
            <person name="Rocha E."/>
            <person name="Yoon E.-J."/>
            <person name="Nemec A."/>
            <person name="Walker B."/>
            <person name="Young S.K."/>
            <person name="Zeng Q."/>
            <person name="Gargeya S."/>
            <person name="Fitzgerald M."/>
            <person name="Haas B."/>
            <person name="Abouelleil A."/>
            <person name="Alvarado L."/>
            <person name="Arachchi H.M."/>
            <person name="Berlin A.M."/>
            <person name="Chapman S.B."/>
            <person name="Dewar J."/>
            <person name="Goldberg J."/>
            <person name="Griggs A."/>
            <person name="Gujja S."/>
            <person name="Hansen M."/>
            <person name="Howarth C."/>
            <person name="Imamovic A."/>
            <person name="Larimer J."/>
            <person name="McCowan C."/>
            <person name="Murphy C."/>
            <person name="Neiman D."/>
            <person name="Pearson M."/>
            <person name="Priest M."/>
            <person name="Roberts A."/>
            <person name="Saif S."/>
            <person name="Shea T."/>
            <person name="Sisk P."/>
            <person name="Sykes S."/>
            <person name="Wortman J."/>
            <person name="Nusbaum C."/>
            <person name="Birren B."/>
        </authorList>
    </citation>
    <scope>NUCLEOTIDE SEQUENCE [LARGE SCALE GENOMIC DNA]</scope>
    <source>
        <strain evidence="1 2">ANC 3862</strain>
    </source>
</reference>
<evidence type="ECO:0000313" key="1">
    <source>
        <dbReference type="EMBL" id="ENW98546.1"/>
    </source>
</evidence>
<organism evidence="1 2">
    <name type="scientific">Acinetobacter modestus</name>
    <dbReference type="NCBI Taxonomy" id="1776740"/>
    <lineage>
        <taxon>Bacteria</taxon>
        <taxon>Pseudomonadati</taxon>
        <taxon>Pseudomonadota</taxon>
        <taxon>Gammaproteobacteria</taxon>
        <taxon>Moraxellales</taxon>
        <taxon>Moraxellaceae</taxon>
        <taxon>Acinetobacter</taxon>
    </lineage>
</organism>
<name>N9N6W8_9GAMM</name>
<dbReference type="RefSeq" id="WP_005218898.1">
    <property type="nucleotide sequence ID" value="NZ_KB850089.1"/>
</dbReference>
<dbReference type="eggNOG" id="ENOG502ZEQP">
    <property type="taxonomic scope" value="Bacteria"/>
</dbReference>
<sequence>MKFSCYQVNIQHRNQNNQKSQWKISEAEELEIFVTGLLNKWCDQTKMKIWSLPKQVGSFLQIGVERQSIGGSTKLYMAKFTCDHNGTWHGFPVSSKSVQDQPSEELMDVWYKMGLIDKSFRNKWSQGKI</sequence>
<accession>N9N6W8</accession>
<dbReference type="PATRIC" id="fig|1217705.3.peg.3054"/>
<protein>
    <submittedName>
        <fullName evidence="1">Uncharacterized protein</fullName>
    </submittedName>
</protein>
<dbReference type="STRING" id="1217705.F900_03147"/>
<proteinExistence type="predicted"/>
<comment type="caution">
    <text evidence="1">The sequence shown here is derived from an EMBL/GenBank/DDBJ whole genome shotgun (WGS) entry which is preliminary data.</text>
</comment>
<dbReference type="AlphaFoldDB" id="N9N6W8"/>
<gene>
    <name evidence="1" type="ORF">F900_03147</name>
</gene>
<dbReference type="HOGENOM" id="CLU_1990596_0_0_6"/>